<dbReference type="Pfam" id="PF03243">
    <property type="entry name" value="MerB"/>
    <property type="match status" value="1"/>
</dbReference>
<dbReference type="InterPro" id="IPR053717">
    <property type="entry name" value="MerB_lyase_sf"/>
</dbReference>
<gene>
    <name evidence="1" type="ORF">MNBD_ACTINO01-2410</name>
</gene>
<dbReference type="SUPFAM" id="SSF160387">
    <property type="entry name" value="NosL/MerB-like"/>
    <property type="match status" value="1"/>
</dbReference>
<organism evidence="1">
    <name type="scientific">hydrothermal vent metagenome</name>
    <dbReference type="NCBI Taxonomy" id="652676"/>
    <lineage>
        <taxon>unclassified sequences</taxon>
        <taxon>metagenomes</taxon>
        <taxon>ecological metagenomes</taxon>
    </lineage>
</organism>
<protein>
    <recommendedName>
        <fullName evidence="2">Alkylmercury lyase</fullName>
    </recommendedName>
</protein>
<accession>A0A3B0SQ52</accession>
<dbReference type="EMBL" id="UOEI01000480">
    <property type="protein sequence ID" value="VAW06590.1"/>
    <property type="molecule type" value="Genomic_DNA"/>
</dbReference>
<reference evidence="1" key="1">
    <citation type="submission" date="2018-06" db="EMBL/GenBank/DDBJ databases">
        <authorList>
            <person name="Zhirakovskaya E."/>
        </authorList>
    </citation>
    <scope>NUCLEOTIDE SEQUENCE</scope>
</reference>
<proteinExistence type="predicted"/>
<dbReference type="AlphaFoldDB" id="A0A3B0SQ52"/>
<name>A0A3B0SQ52_9ZZZZ</name>
<evidence type="ECO:0000313" key="1">
    <source>
        <dbReference type="EMBL" id="VAW06590.1"/>
    </source>
</evidence>
<dbReference type="Gene3D" id="3.30.450.410">
    <property type="match status" value="1"/>
</dbReference>
<sequence length="203" mass="21896">MRAIDEVEEAIGVPPEVAVVRSVGFRLLLEHPGPISPTVWADAAGIDTDALHTMLERDDVRGRVRLGDEGQLLAIAGLSVERTRHEIRIQGVTRWTWCALDAVGIFGALEADGSVESTSPLGDTPIRITFVSGVPDTDAVLFIAEGYDGRSVVENWCPTINFFACQGDARRWIAEAGLVGDVVPVSEIAPRAAEMWRPVVEGP</sequence>
<dbReference type="InterPro" id="IPR004927">
    <property type="entry name" value="MerB"/>
</dbReference>
<dbReference type="GO" id="GO:0018836">
    <property type="term" value="F:alkylmercury lyase activity"/>
    <property type="evidence" value="ECO:0007669"/>
    <property type="project" value="InterPro"/>
</dbReference>
<evidence type="ECO:0008006" key="2">
    <source>
        <dbReference type="Google" id="ProtNLM"/>
    </source>
</evidence>